<dbReference type="AlphaFoldDB" id="A0A6P5J0S7"/>
<name>A0A6P5J0S7_PHACI</name>
<evidence type="ECO:0000313" key="2">
    <source>
        <dbReference type="RefSeq" id="XP_020824821.1"/>
    </source>
</evidence>
<proteinExistence type="predicted"/>
<dbReference type="GeneID" id="110196068"/>
<keyword evidence="1" id="KW-1185">Reference proteome</keyword>
<dbReference type="RefSeq" id="XP_020824821.1">
    <property type="nucleotide sequence ID" value="XM_020969162.1"/>
</dbReference>
<protein>
    <submittedName>
        <fullName evidence="2">Uncharacterized protein LOC110196068 isoform X2</fullName>
    </submittedName>
</protein>
<organism evidence="1 2">
    <name type="scientific">Phascolarctos cinereus</name>
    <name type="common">Koala</name>
    <dbReference type="NCBI Taxonomy" id="38626"/>
    <lineage>
        <taxon>Eukaryota</taxon>
        <taxon>Metazoa</taxon>
        <taxon>Chordata</taxon>
        <taxon>Craniata</taxon>
        <taxon>Vertebrata</taxon>
        <taxon>Euteleostomi</taxon>
        <taxon>Mammalia</taxon>
        <taxon>Metatheria</taxon>
        <taxon>Diprotodontia</taxon>
        <taxon>Phascolarctidae</taxon>
        <taxon>Phascolarctos</taxon>
    </lineage>
</organism>
<sequence length="83" mass="9601">MEKRDRQFQLLVHLFFPLRKPSPGIPQRLNDLLPTDKEGPLWAFLLDTNCFLRSFQKGKSNRPGLMYLFFDLSTLVGADSLGF</sequence>
<dbReference type="Proteomes" id="UP000515140">
    <property type="component" value="Unplaced"/>
</dbReference>
<gene>
    <name evidence="2" type="primary">LOC110196068</name>
</gene>
<reference evidence="2" key="1">
    <citation type="submission" date="2025-08" db="UniProtKB">
        <authorList>
            <consortium name="RefSeq"/>
        </authorList>
    </citation>
    <scope>IDENTIFICATION</scope>
    <source>
        <tissue evidence="2">Spleen</tissue>
    </source>
</reference>
<evidence type="ECO:0000313" key="1">
    <source>
        <dbReference type="Proteomes" id="UP000515140"/>
    </source>
</evidence>
<accession>A0A6P5J0S7</accession>